<dbReference type="InterPro" id="IPR023997">
    <property type="entry name" value="TonB-dep_OMP_SusC/RagA_CS"/>
</dbReference>
<keyword evidence="4 7" id="KW-0812">Transmembrane</keyword>
<evidence type="ECO:0000256" key="7">
    <source>
        <dbReference type="PROSITE-ProRule" id="PRU01360"/>
    </source>
</evidence>
<dbReference type="RefSeq" id="WP_135471486.1">
    <property type="nucleotide sequence ID" value="NZ_CASJDB010000005.1"/>
</dbReference>
<reference evidence="9 10" key="1">
    <citation type="submission" date="2019-02" db="EMBL/GenBank/DDBJ databases">
        <title>Isolation and identification of novel species under the genus Muribaculum.</title>
        <authorList>
            <person name="Miyake S."/>
            <person name="Ding Y."/>
            <person name="Low A."/>
            <person name="Soh M."/>
            <person name="Seedorf H."/>
        </authorList>
    </citation>
    <scope>NUCLEOTIDE SEQUENCE [LARGE SCALE GENOMIC DNA]</scope>
    <source>
        <strain evidence="9 10">TLL-A3</strain>
    </source>
</reference>
<keyword evidence="2 7" id="KW-0813">Transport</keyword>
<dbReference type="Proteomes" id="UP000297635">
    <property type="component" value="Unassembled WGS sequence"/>
</dbReference>
<evidence type="ECO:0000259" key="8">
    <source>
        <dbReference type="Pfam" id="PF07715"/>
    </source>
</evidence>
<dbReference type="InterPro" id="IPR036942">
    <property type="entry name" value="Beta-barrel_TonB_sf"/>
</dbReference>
<comment type="caution">
    <text evidence="9">The sequence shown here is derived from an EMBL/GenBank/DDBJ whole genome shotgun (WGS) entry which is preliminary data.</text>
</comment>
<dbReference type="InterPro" id="IPR039426">
    <property type="entry name" value="TonB-dep_rcpt-like"/>
</dbReference>
<dbReference type="EMBL" id="SJSA01000001">
    <property type="protein sequence ID" value="TGG40474.1"/>
    <property type="molecule type" value="Genomic_DNA"/>
</dbReference>
<evidence type="ECO:0000313" key="10">
    <source>
        <dbReference type="Proteomes" id="UP000297635"/>
    </source>
</evidence>
<evidence type="ECO:0000256" key="1">
    <source>
        <dbReference type="ARBA" id="ARBA00004571"/>
    </source>
</evidence>
<evidence type="ECO:0000256" key="3">
    <source>
        <dbReference type="ARBA" id="ARBA00022452"/>
    </source>
</evidence>
<evidence type="ECO:0000256" key="5">
    <source>
        <dbReference type="ARBA" id="ARBA00023136"/>
    </source>
</evidence>
<dbReference type="AlphaFoldDB" id="A0A4Z0V7V9"/>
<keyword evidence="6 7" id="KW-0998">Cell outer membrane</keyword>
<keyword evidence="9" id="KW-0675">Receptor</keyword>
<dbReference type="FunFam" id="2.170.130.10:FF:000008">
    <property type="entry name" value="SusC/RagA family TonB-linked outer membrane protein"/>
    <property type="match status" value="1"/>
</dbReference>
<evidence type="ECO:0000256" key="6">
    <source>
        <dbReference type="ARBA" id="ARBA00023237"/>
    </source>
</evidence>
<dbReference type="NCBIfam" id="TIGR04056">
    <property type="entry name" value="OMP_RagA_SusC"/>
    <property type="match status" value="1"/>
</dbReference>
<evidence type="ECO:0000256" key="2">
    <source>
        <dbReference type="ARBA" id="ARBA00022448"/>
    </source>
</evidence>
<comment type="subcellular location">
    <subcellularLocation>
        <location evidence="1 7">Cell outer membrane</location>
        <topology evidence="1 7">Multi-pass membrane protein</topology>
    </subcellularLocation>
</comment>
<evidence type="ECO:0000313" key="9">
    <source>
        <dbReference type="EMBL" id="TGG40474.1"/>
    </source>
</evidence>
<proteinExistence type="inferred from homology"/>
<dbReference type="SUPFAM" id="SSF56935">
    <property type="entry name" value="Porins"/>
    <property type="match status" value="1"/>
</dbReference>
<dbReference type="NCBIfam" id="TIGR04057">
    <property type="entry name" value="SusC_RagA_signa"/>
    <property type="match status" value="1"/>
</dbReference>
<dbReference type="GO" id="GO:0009279">
    <property type="term" value="C:cell outer membrane"/>
    <property type="evidence" value="ECO:0007669"/>
    <property type="project" value="UniProtKB-SubCell"/>
</dbReference>
<name>A0A4Z0V7V9_9BACT</name>
<sequence length="970" mass="108231">MYPKYPPHSVLTISYVGYVTQEIPVDGRSVIDVTLKESREMLDEVVVVGYGTVKKRDLTGAVASVKSGDLTMTPVASATEALEGRVAGLDITRESGQAGSGTKILLRGNRSLTAGQDPLFVIDGIPGSIDNLNPNDIQSIDILKDASSTAIYGSAGANGVIMITTKQAEEGKVQVDLDTYFGWNGFAKYPKALSGDAWLDYLKEGYYATTGNQASDLTQLFNGYGYNADVIRPYVEQGKWIDWVDETLQTGTQQNYSVSIRGGNERFKGNFSLGYNRTEGIYRDDKSDLYTSRFGMDLKINKWLTAGMQGGLTFRDVDNRSTRLNRTFSYVPVGDVYDAEGNINIYPVDGLQDQVSLLADEREGVYKKNSKTFAFTANPYLDVTILPEMLTFRTILGTSVSSSRTGEFKSNDTFMMLTGSETAIRKASLDPTLSYNYTWENILNFRKSWNNTHNLGLTLITSWAYNQKEKHTAYNEGFLYDKFLWYSLSSGTNPSVSSSYTQTKRMSYAARVNYDYLGRYLFTASVRQDGVSQLYNHWDTFPAAALAWRISDEPFMESTRNWLNNLKLRVGYGVSGNPNVDAYVSRTEVTSNGLDNINFGSGPITSSVLSQAVGNVEMGWEKSYNWNIGVDFGIINNRIDGALEFYDTDTKDVLYSRNLPSTGGLFKPKNPYKMVCNVARMRNTGFEMTINSRNIVTKDFQWTTTLTFAANKERVKSIDLGSGTTVDNLVSLGLFMDNPKDMIYNYRKLGIWQKGEEADAAVFGLLPGDSKVNTRLVKVSDGLWTLTEEDGTVTEYTAENPYQIGEKDKELIGHKSPSWTAGLNNSFYYKGFDLNVFITARWGQTVQSPILGYFGRVAMPDFYDYWTESNPTNDFPRPYMSRSTSHSASNLGLGIVDGSYWKIKTISLGYTLPKNVLDKAGMSRCRFYGTISNPFVFAKDKLLRDVDPETGGTDGFPLYKQIVFGINLSF</sequence>
<feature type="domain" description="TonB-dependent receptor plug" evidence="8">
    <location>
        <begin position="54"/>
        <end position="160"/>
    </location>
</feature>
<keyword evidence="3 7" id="KW-1134">Transmembrane beta strand</keyword>
<evidence type="ECO:0000256" key="4">
    <source>
        <dbReference type="ARBA" id="ARBA00022692"/>
    </source>
</evidence>
<dbReference type="InterPro" id="IPR012910">
    <property type="entry name" value="Plug_dom"/>
</dbReference>
<dbReference type="PROSITE" id="PS52016">
    <property type="entry name" value="TONB_DEPENDENT_REC_3"/>
    <property type="match status" value="1"/>
</dbReference>
<protein>
    <submittedName>
        <fullName evidence="9">TonB-dependent receptor</fullName>
    </submittedName>
</protein>
<dbReference type="Gene3D" id="2.170.130.10">
    <property type="entry name" value="TonB-dependent receptor, plug domain"/>
    <property type="match status" value="1"/>
</dbReference>
<dbReference type="InterPro" id="IPR023996">
    <property type="entry name" value="TonB-dep_OMP_SusC/RagA"/>
</dbReference>
<gene>
    <name evidence="9" type="ORF">EZ315_07210</name>
</gene>
<keyword evidence="10" id="KW-1185">Reference proteome</keyword>
<dbReference type="InterPro" id="IPR037066">
    <property type="entry name" value="Plug_dom_sf"/>
</dbReference>
<organism evidence="9 10">
    <name type="scientific">Duncaniella freteri</name>
    <dbReference type="NCBI Taxonomy" id="2530391"/>
    <lineage>
        <taxon>Bacteria</taxon>
        <taxon>Pseudomonadati</taxon>
        <taxon>Bacteroidota</taxon>
        <taxon>Bacteroidia</taxon>
        <taxon>Bacteroidales</taxon>
        <taxon>Muribaculaceae</taxon>
        <taxon>Duncaniella</taxon>
    </lineage>
</organism>
<keyword evidence="5 7" id="KW-0472">Membrane</keyword>
<accession>A0A4Z0V7V9</accession>
<comment type="similarity">
    <text evidence="7">Belongs to the TonB-dependent receptor family.</text>
</comment>
<dbReference type="Pfam" id="PF07715">
    <property type="entry name" value="Plug"/>
    <property type="match status" value="1"/>
</dbReference>
<dbReference type="Gene3D" id="2.40.170.20">
    <property type="entry name" value="TonB-dependent receptor, beta-barrel domain"/>
    <property type="match status" value="1"/>
</dbReference>